<gene>
    <name evidence="6" type="primary">iolG</name>
    <name evidence="6" type="ORF">I6H47_08345</name>
</gene>
<dbReference type="InterPro" id="IPR000683">
    <property type="entry name" value="Gfo/Idh/MocA-like_OxRdtase_N"/>
</dbReference>
<dbReference type="AlphaFoldDB" id="A0A7T4DJX2"/>
<dbReference type="GO" id="GO:0006740">
    <property type="term" value="P:NADPH regeneration"/>
    <property type="evidence" value="ECO:0007669"/>
    <property type="project" value="TreeGrafter"/>
</dbReference>
<evidence type="ECO:0000256" key="2">
    <source>
        <dbReference type="ARBA" id="ARBA00023002"/>
    </source>
</evidence>
<dbReference type="Pfam" id="PF01408">
    <property type="entry name" value="GFO_IDH_MocA"/>
    <property type="match status" value="1"/>
</dbReference>
<dbReference type="PANTHER" id="PTHR42840:SF3">
    <property type="entry name" value="BINDING ROSSMANN FOLD OXIDOREDUCTASE, PUTATIVE (AFU_ORTHOLOGUE AFUA_2G10240)-RELATED"/>
    <property type="match status" value="1"/>
</dbReference>
<proteinExistence type="inferred from homology"/>
<dbReference type="NCBIfam" id="TIGR04380">
    <property type="entry name" value="myo_inos_iolG"/>
    <property type="match status" value="1"/>
</dbReference>
<dbReference type="Gene3D" id="3.40.50.720">
    <property type="entry name" value="NAD(P)-binding Rossmann-like Domain"/>
    <property type="match status" value="1"/>
</dbReference>
<reference evidence="6 7" key="1">
    <citation type="submission" date="2020-12" db="EMBL/GenBank/DDBJ databases">
        <title>FDA dAtabase for Regulatory Grade micrObial Sequences (FDA-ARGOS): Supporting development and validation of Infectious Disease Dx tests.</title>
        <authorList>
            <person name="Sproer C."/>
            <person name="Gronow S."/>
            <person name="Severitt S."/>
            <person name="Schroder I."/>
            <person name="Tallon L."/>
            <person name="Sadzewicz L."/>
            <person name="Zhao X."/>
            <person name="Boylan J."/>
            <person name="Ott S."/>
            <person name="Bowen H."/>
            <person name="Vavikolanu K."/>
            <person name="Mehta A."/>
            <person name="Aluvathingal J."/>
            <person name="Nadendla S."/>
            <person name="Lowell S."/>
            <person name="Myers T."/>
            <person name="Yan Y."/>
            <person name="Sichtig H."/>
        </authorList>
    </citation>
    <scope>NUCLEOTIDE SEQUENCE [LARGE SCALE GENOMIC DNA]</scope>
    <source>
        <strain evidence="6 7">FDAARGOS_990</strain>
    </source>
</reference>
<keyword evidence="2 6" id="KW-0560">Oxidoreductase</keyword>
<dbReference type="InterPro" id="IPR055170">
    <property type="entry name" value="GFO_IDH_MocA-like_dom"/>
</dbReference>
<organism evidence="6 7">
    <name type="scientific">Brevibacterium casei</name>
    <dbReference type="NCBI Taxonomy" id="33889"/>
    <lineage>
        <taxon>Bacteria</taxon>
        <taxon>Bacillati</taxon>
        <taxon>Actinomycetota</taxon>
        <taxon>Actinomycetes</taxon>
        <taxon>Micrococcales</taxon>
        <taxon>Brevibacteriaceae</taxon>
        <taxon>Brevibacterium</taxon>
    </lineage>
</organism>
<protein>
    <submittedName>
        <fullName evidence="6">Inositol 2-dehydrogenase</fullName>
        <ecNumber evidence="6">1.1.1.18</ecNumber>
    </submittedName>
</protein>
<evidence type="ECO:0000313" key="6">
    <source>
        <dbReference type="EMBL" id="QQB15890.1"/>
    </source>
</evidence>
<evidence type="ECO:0000256" key="1">
    <source>
        <dbReference type="ARBA" id="ARBA00010928"/>
    </source>
</evidence>
<dbReference type="RefSeq" id="WP_140955525.1">
    <property type="nucleotide sequence ID" value="NZ_CP065989.1"/>
</dbReference>
<name>A0A7T4DJX2_9MICO</name>
<feature type="domain" description="GFO/IDH/MocA-like oxidoreductase" evidence="5">
    <location>
        <begin position="132"/>
        <end position="252"/>
    </location>
</feature>
<dbReference type="GO" id="GO:0000166">
    <property type="term" value="F:nucleotide binding"/>
    <property type="evidence" value="ECO:0007669"/>
    <property type="project" value="InterPro"/>
</dbReference>
<dbReference type="EC" id="1.1.1.18" evidence="6"/>
<dbReference type="InterPro" id="IPR030827">
    <property type="entry name" value="Myo_inos_IolG"/>
</dbReference>
<keyword evidence="3" id="KW-0520">NAD</keyword>
<dbReference type="EMBL" id="CP065989">
    <property type="protein sequence ID" value="QQB15890.1"/>
    <property type="molecule type" value="Genomic_DNA"/>
</dbReference>
<comment type="similarity">
    <text evidence="1">Belongs to the Gfo/Idh/MocA family.</text>
</comment>
<sequence>MSSEQLRFGLIGTGRIGKVHAASIAALPETVLTWVVDPHLAGAERIAAEHGASASAEPRRAFDSGEIDAVIVASPTSTHAGLIAEAIEAKIPILCEKPIDLDIERVDELAPMVEESDVPFAVGFNRRFDRSFAAARERLLAGDVGDLEQLMIISRDPAPPTIENLRTTGGMFRDQTIHDFDMARFFAPDIVEVFATGSQMFDEGAAELSDFDTATVLMRTAGGAQITIVNSRHSAIGYDQRIEVFGGRGMLEVGNAGTSLLRYSNSSAVQAGAPFQHFFLERYAEAYVDELREFCKLVRGEASRCSTFADGREALVLANAAGLSAREGRAVKIDRGA</sequence>
<dbReference type="GO" id="GO:0005737">
    <property type="term" value="C:cytoplasm"/>
    <property type="evidence" value="ECO:0007669"/>
    <property type="project" value="TreeGrafter"/>
</dbReference>
<dbReference type="Proteomes" id="UP000595374">
    <property type="component" value="Chromosome"/>
</dbReference>
<evidence type="ECO:0000259" key="5">
    <source>
        <dbReference type="Pfam" id="PF22725"/>
    </source>
</evidence>
<dbReference type="GO" id="GO:0050112">
    <property type="term" value="F:inositol 2-dehydrogenase (NAD+) activity"/>
    <property type="evidence" value="ECO:0007669"/>
    <property type="project" value="UniProtKB-EC"/>
</dbReference>
<evidence type="ECO:0000256" key="3">
    <source>
        <dbReference type="ARBA" id="ARBA00023027"/>
    </source>
</evidence>
<feature type="domain" description="Gfo/Idh/MocA-like oxidoreductase N-terminal" evidence="4">
    <location>
        <begin position="6"/>
        <end position="124"/>
    </location>
</feature>
<dbReference type="SUPFAM" id="SSF55347">
    <property type="entry name" value="Glyceraldehyde-3-phosphate dehydrogenase-like, C-terminal domain"/>
    <property type="match status" value="1"/>
</dbReference>
<dbReference type="SUPFAM" id="SSF51735">
    <property type="entry name" value="NAD(P)-binding Rossmann-fold domains"/>
    <property type="match status" value="1"/>
</dbReference>
<evidence type="ECO:0000313" key="7">
    <source>
        <dbReference type="Proteomes" id="UP000595374"/>
    </source>
</evidence>
<dbReference type="InterPro" id="IPR036291">
    <property type="entry name" value="NAD(P)-bd_dom_sf"/>
</dbReference>
<dbReference type="Pfam" id="PF22725">
    <property type="entry name" value="GFO_IDH_MocA_C3"/>
    <property type="match status" value="1"/>
</dbReference>
<accession>A0A7T4DJX2</accession>
<dbReference type="Gene3D" id="3.30.360.10">
    <property type="entry name" value="Dihydrodipicolinate Reductase, domain 2"/>
    <property type="match status" value="1"/>
</dbReference>
<evidence type="ECO:0000259" key="4">
    <source>
        <dbReference type="Pfam" id="PF01408"/>
    </source>
</evidence>
<dbReference type="PANTHER" id="PTHR42840">
    <property type="entry name" value="NAD(P)-BINDING ROSSMANN-FOLD SUPERFAMILY PROTEIN-RELATED"/>
    <property type="match status" value="1"/>
</dbReference>